<feature type="region of interest" description="Disordered" evidence="10">
    <location>
        <begin position="1739"/>
        <end position="1764"/>
    </location>
</feature>
<protein>
    <recommendedName>
        <fullName evidence="12">PPM-type phosphatase domain-containing protein</fullName>
    </recommendedName>
</protein>
<organism evidence="13 14">
    <name type="scientific">Durusdinium trenchii</name>
    <dbReference type="NCBI Taxonomy" id="1381693"/>
    <lineage>
        <taxon>Eukaryota</taxon>
        <taxon>Sar</taxon>
        <taxon>Alveolata</taxon>
        <taxon>Dinophyceae</taxon>
        <taxon>Suessiales</taxon>
        <taxon>Symbiodiniaceae</taxon>
        <taxon>Durusdinium</taxon>
    </lineage>
</organism>
<keyword evidence="14" id="KW-1185">Reference proteome</keyword>
<evidence type="ECO:0000313" key="13">
    <source>
        <dbReference type="EMBL" id="CAK9069029.1"/>
    </source>
</evidence>
<feature type="region of interest" description="Disordered" evidence="10">
    <location>
        <begin position="1301"/>
        <end position="1321"/>
    </location>
</feature>
<feature type="compositionally biased region" description="Polar residues" evidence="10">
    <location>
        <begin position="872"/>
        <end position="888"/>
    </location>
</feature>
<feature type="compositionally biased region" description="Acidic residues" evidence="10">
    <location>
        <begin position="1493"/>
        <end position="1518"/>
    </location>
</feature>
<keyword evidence="4" id="KW-0479">Metal-binding</keyword>
<dbReference type="InterPro" id="IPR036457">
    <property type="entry name" value="PPM-type-like_dom_sf"/>
</dbReference>
<dbReference type="EMBL" id="CAXAMN010022395">
    <property type="protein sequence ID" value="CAK9069029.1"/>
    <property type="molecule type" value="Genomic_DNA"/>
</dbReference>
<keyword evidence="7 11" id="KW-1133">Transmembrane helix</keyword>
<evidence type="ECO:0000256" key="4">
    <source>
        <dbReference type="ARBA" id="ARBA00022723"/>
    </source>
</evidence>
<keyword evidence="3 11" id="KW-0812">Transmembrane</keyword>
<dbReference type="InterPro" id="IPR001932">
    <property type="entry name" value="PPM-type_phosphatase-like_dom"/>
</dbReference>
<feature type="transmembrane region" description="Helical" evidence="11">
    <location>
        <begin position="105"/>
        <end position="126"/>
    </location>
</feature>
<evidence type="ECO:0000256" key="9">
    <source>
        <dbReference type="RuleBase" id="RU003465"/>
    </source>
</evidence>
<feature type="region of interest" description="Disordered" evidence="10">
    <location>
        <begin position="1973"/>
        <end position="2015"/>
    </location>
</feature>
<reference evidence="13 14" key="1">
    <citation type="submission" date="2024-02" db="EMBL/GenBank/DDBJ databases">
        <authorList>
            <person name="Chen Y."/>
            <person name="Shah S."/>
            <person name="Dougan E. K."/>
            <person name="Thang M."/>
            <person name="Chan C."/>
        </authorList>
    </citation>
    <scope>NUCLEOTIDE SEQUENCE [LARGE SCALE GENOMIC DNA]</scope>
</reference>
<dbReference type="PANTHER" id="PTHR11827:SF72">
    <property type="entry name" value="GH08340P"/>
    <property type="match status" value="1"/>
</dbReference>
<comment type="caution">
    <text evidence="13">The sequence shown here is derived from an EMBL/GenBank/DDBJ whole genome shotgun (WGS) entry which is preliminary data.</text>
</comment>
<feature type="region of interest" description="Disordered" evidence="10">
    <location>
        <begin position="1471"/>
        <end position="1571"/>
    </location>
</feature>
<accession>A0ABP0NZR0</accession>
<evidence type="ECO:0000256" key="6">
    <source>
        <dbReference type="ARBA" id="ARBA00022912"/>
    </source>
</evidence>
<feature type="region of interest" description="Disordered" evidence="10">
    <location>
        <begin position="280"/>
        <end position="307"/>
    </location>
</feature>
<dbReference type="Proteomes" id="UP001642484">
    <property type="component" value="Unassembled WGS sequence"/>
</dbReference>
<feature type="compositionally biased region" description="Low complexity" evidence="10">
    <location>
        <begin position="280"/>
        <end position="290"/>
    </location>
</feature>
<evidence type="ECO:0000256" key="10">
    <source>
        <dbReference type="SAM" id="MobiDB-lite"/>
    </source>
</evidence>
<evidence type="ECO:0000256" key="1">
    <source>
        <dbReference type="ARBA" id="ARBA00004141"/>
    </source>
</evidence>
<dbReference type="PROSITE" id="PS01032">
    <property type="entry name" value="PPM_1"/>
    <property type="match status" value="1"/>
</dbReference>
<dbReference type="SMART" id="SM00332">
    <property type="entry name" value="PP2Cc"/>
    <property type="match status" value="1"/>
</dbReference>
<dbReference type="CDD" id="cd00143">
    <property type="entry name" value="PP2Cc"/>
    <property type="match status" value="1"/>
</dbReference>
<feature type="compositionally biased region" description="Acidic residues" evidence="10">
    <location>
        <begin position="1301"/>
        <end position="1320"/>
    </location>
</feature>
<keyword evidence="8 11" id="KW-0472">Membrane</keyword>
<evidence type="ECO:0000256" key="8">
    <source>
        <dbReference type="ARBA" id="ARBA00023136"/>
    </source>
</evidence>
<feature type="transmembrane region" description="Helical" evidence="11">
    <location>
        <begin position="133"/>
        <end position="153"/>
    </location>
</feature>
<evidence type="ECO:0000256" key="3">
    <source>
        <dbReference type="ARBA" id="ARBA00022692"/>
    </source>
</evidence>
<keyword evidence="6 9" id="KW-0904">Protein phosphatase</keyword>
<dbReference type="Gene3D" id="3.60.40.10">
    <property type="entry name" value="PPM-type phosphatase domain"/>
    <property type="match status" value="1"/>
</dbReference>
<dbReference type="InterPro" id="IPR004842">
    <property type="entry name" value="SLC12A_fam"/>
</dbReference>
<dbReference type="SUPFAM" id="SSF81606">
    <property type="entry name" value="PP2C-like"/>
    <property type="match status" value="1"/>
</dbReference>
<feature type="compositionally biased region" description="Basic and acidic residues" evidence="10">
    <location>
        <begin position="817"/>
        <end position="833"/>
    </location>
</feature>
<name>A0ABP0NZR0_9DINO</name>
<feature type="compositionally biased region" description="Polar residues" evidence="10">
    <location>
        <begin position="705"/>
        <end position="715"/>
    </location>
</feature>
<dbReference type="Pfam" id="PF00481">
    <property type="entry name" value="PP2C"/>
    <property type="match status" value="1"/>
</dbReference>
<dbReference type="PROSITE" id="PS51746">
    <property type="entry name" value="PPM_2"/>
    <property type="match status" value="1"/>
</dbReference>
<dbReference type="InterPro" id="IPR000222">
    <property type="entry name" value="PP2C_BS"/>
</dbReference>
<feature type="compositionally biased region" description="Low complexity" evidence="10">
    <location>
        <begin position="834"/>
        <end position="848"/>
    </location>
</feature>
<feature type="compositionally biased region" description="Basic and acidic residues" evidence="10">
    <location>
        <begin position="1526"/>
        <end position="1536"/>
    </location>
</feature>
<evidence type="ECO:0000256" key="2">
    <source>
        <dbReference type="ARBA" id="ARBA00004170"/>
    </source>
</evidence>
<sequence length="2296" mass="253769">MWGVLIFLRFYYIAGQAGIWQTLCAVLLSFTAAFCTTAAMSSIASSGGLVSSGGPYYMISRALGPVIGATIGIMYWLAITMLSVLECLGAIEALAMAAPSVQFPGYRQALGSAAMASLAFAVWGGINIVTKLGMLFALVVVFTLFSFYLGLFMTQPGAGGPDVPGSEYITGLSWDTFQNNWSPHYDEGVHFGSVLSLFYPCFTGILSGANRADVLKARSPAKHPPRYLCGDPAFWTEPRAAGPRAGPTLAVSPGRRSWGRAFGEDDLMGDVEQGFSRAAGGYASTSGAAGPRTEAGRDRDPPPGYDGIDPETTFRQYEKQVALWEFETDVARAKRGVKLLRQLSGIAQTAVDHLEVDQITGEDGVKNLLTALREYFNPHLEVSLPRAFEAAVYGAPRASKETFGEFTKRMERAFVNLAKEGVDLPDGARGYIMYRQASLSESQEQRLLTWAQGCYGRKEMTVALRRLDKVIRDKEKGKSSFVMEEGHEAEVHTSEAYLNEDSGYPDDDDENFVYIADGGINGVLETTVIEGDESAIRNSLTSQAPHLSHFGTMAGILQMARGLVGKHPTVDPTPMDTGARVVNPKVPLRNWRVVLDKIATILVLAALQGATEEWCLELGPSQLASKSADSIEDYYAEVILRAAPLKPLKSKTDPTVSASSCIHPKAQLRGGGNGTSSYVVCRACHSRWALEGRAAEIRKQLKQGPLSTQQDSPSKTRGAMSSAPMTPVRTGGQAADPTSPIFTPPMKTQGAMVETWASPAISEQSLHEMRESLRQEMDMNNQIMLQQLKKRAGRLHDPNLSGELRPSQPPGGGSEENGQRHSEPGAQARKVDADAASTTAGTSPGSTPRRGIATLATKTATGLPVQGDDVQVSKTSGDAGSEEGGQSPQRKEVLEVRPPQVRLLRVGERDGRHERREEGGRPGRGGGADSGFIPEPKEVEEPEIGGGGSCGREHVSSMQQLVQGLPRIPEASGVSGDRRRRGDLGAAWQRCEGKKGVRWARRAQRGDNPFFVVDKEHYVMVNGEWERAHGNIEPGAKSVYVRASLTPRGQLECEEDRFNDQKLNRSERRRLAKAMRDRSEAVKISELYGPGRIQEAAEDLRMTTSSCFDLLTGWDLSQEAQRKAMWKALREEKPDFLIVSPPCTAFSQIQTTNWARMLPKKRVALLTAGLEHLQLAAAVMKWQLNRGRHILFEQPAGVTSWKEACIQSIAQRPEVHTIVNHQCQFGLNVDDLGPNKKPTRWMSSSQKVLSRLNRRCTGEHQHTPLQNGMPAKAAIYPPELCQAIALGVAEEMEPRECYAVEEEDGPEDGDPEEIHDEEGDGQGAVEQMKNRYSNRSGFAPVQRQIGQWPRVPTEITADNAIDPTLLDGVLTDDIEKLHEVRRIAHKAFCEYNADSTIKRALRSRPRVWRDFKAGEYVYVYRVPKVSREQCRHATNDERMGIEAVITECQDLIEQFQRNPDRAAYKDITEEGCPEEEEHEEVQAEARAVQFEPQVEEYEPTEYEAPEPEDQNAPEGTEEEPPKRRRSIAEPEQKAHPENQSGGETPAERWTHPAFPEGVPETPPVANVRPPLDALSPELQEAADRLDDVPGPVRWRQEPPGANPYFQESGWYLQPLEEESLEEEEHELDVARRRTLKECHDRKWKRDKWSFEWDKGQLIRHHERRRKAWFDPQVCDEPPVPMEFLKEEKTIKMKFNQNQEPKTLERFSLFLYVSFFLLWGSVATDSYLKGDFVETAHAHEQHRRLSGEGDISEEAGRRLAEPRSTGQADGGIIIASLSQSLQCLIVAPRLLQNMAKDGPSDETSGETDRLMPAFRPLEGLSSSGEPVRAHFLHRFGKREWCGVEEALLVLIGELELVAPLLSMQEATAATAATVGSVEVWTMGSNQGDAAMHRESSAQLLNGYKPHDTAPPKGVHPQRPHVPQPHAPRDAPRDAQLAAPREAEAREVPPWMQPPVRRNRHEVAVVPPWAQDTFAMPFPKREAPRRPSLQEPNRRKKEGENPMATEVRGQDAGPVRSAVPKVKHGCSVALVSQAVEPNFQYRPYMEDKYSIIDPFMEGELPNETWGFFAVYDGHGGAAAAEFCEAELHKVLASELRTALRAEKPRRPSSPVRDEVVAEALTRTFQKADEQLRSVGAWRFGCTATVCLVRRLPQSLRIHVANVGDSRAVSIDGSAGTQRLSMDHRPSDPAEARRVREEGGFVTMGRVAGELAISRALGDLLLKSSGLSCRPSVRAHDAKRDLALVVASDGLWDFVEEKDVGKVVTESSRNGLEHVAHRLVQEAQRSGSMDNISCLAIFL</sequence>
<dbReference type="Gene3D" id="1.20.1740.10">
    <property type="entry name" value="Amino acid/polyamine transporter I"/>
    <property type="match status" value="1"/>
</dbReference>
<feature type="domain" description="PPM-type phosphatase" evidence="12">
    <location>
        <begin position="2029"/>
        <end position="2296"/>
    </location>
</feature>
<comment type="subcellular location">
    <subcellularLocation>
        <location evidence="1">Membrane</location>
        <topology evidence="1">Multi-pass membrane protein</topology>
    </subcellularLocation>
    <subcellularLocation>
        <location evidence="2">Membrane</location>
        <topology evidence="2">Peripheral membrane protein</topology>
    </subcellularLocation>
</comment>
<evidence type="ECO:0000256" key="5">
    <source>
        <dbReference type="ARBA" id="ARBA00022801"/>
    </source>
</evidence>
<evidence type="ECO:0000313" key="14">
    <source>
        <dbReference type="Proteomes" id="UP001642484"/>
    </source>
</evidence>
<feature type="region of interest" description="Disordered" evidence="10">
    <location>
        <begin position="1900"/>
        <end position="1953"/>
    </location>
</feature>
<evidence type="ECO:0000256" key="7">
    <source>
        <dbReference type="ARBA" id="ARBA00022989"/>
    </source>
</evidence>
<evidence type="ECO:0000256" key="11">
    <source>
        <dbReference type="SAM" id="Phobius"/>
    </source>
</evidence>
<dbReference type="Pfam" id="PF00324">
    <property type="entry name" value="AA_permease"/>
    <property type="match status" value="1"/>
</dbReference>
<feature type="region of interest" description="Disordered" evidence="10">
    <location>
        <begin position="700"/>
        <end position="746"/>
    </location>
</feature>
<dbReference type="PANTHER" id="PTHR11827">
    <property type="entry name" value="SOLUTE CARRIER FAMILY 12, CATION COTRANSPORTERS"/>
    <property type="match status" value="1"/>
</dbReference>
<feature type="transmembrane region" description="Helical" evidence="11">
    <location>
        <begin position="20"/>
        <end position="50"/>
    </location>
</feature>
<evidence type="ECO:0000259" key="12">
    <source>
        <dbReference type="PROSITE" id="PS51746"/>
    </source>
</evidence>
<dbReference type="InterPro" id="IPR004841">
    <property type="entry name" value="AA-permease/SLC12A_dom"/>
</dbReference>
<feature type="region of interest" description="Disordered" evidence="10">
    <location>
        <begin position="796"/>
        <end position="956"/>
    </location>
</feature>
<gene>
    <name evidence="13" type="ORF">CCMP2556_LOCUS33931</name>
</gene>
<feature type="transmembrane region" description="Helical" evidence="11">
    <location>
        <begin position="62"/>
        <end position="85"/>
    </location>
</feature>
<proteinExistence type="inferred from homology"/>
<comment type="similarity">
    <text evidence="9">Belongs to the PP2C family.</text>
</comment>
<feature type="compositionally biased region" description="Basic and acidic residues" evidence="10">
    <location>
        <begin position="905"/>
        <end position="921"/>
    </location>
</feature>
<keyword evidence="5 9" id="KW-0378">Hydrolase</keyword>